<gene>
    <name evidence="3" type="ORF">PVK06_028579</name>
</gene>
<evidence type="ECO:0000259" key="2">
    <source>
        <dbReference type="Pfam" id="PF17781"/>
    </source>
</evidence>
<dbReference type="InterPro" id="IPR040892">
    <property type="entry name" value="RPN1_N"/>
</dbReference>
<evidence type="ECO:0000313" key="4">
    <source>
        <dbReference type="Proteomes" id="UP001358586"/>
    </source>
</evidence>
<keyword evidence="4" id="KW-1185">Reference proteome</keyword>
<feature type="region of interest" description="Disordered" evidence="1">
    <location>
        <begin position="1"/>
        <end position="22"/>
    </location>
</feature>
<reference evidence="3 4" key="1">
    <citation type="submission" date="2023-03" db="EMBL/GenBank/DDBJ databases">
        <title>WGS of Gossypium arboreum.</title>
        <authorList>
            <person name="Yu D."/>
        </authorList>
    </citation>
    <scope>NUCLEOTIDE SEQUENCE [LARGE SCALE GENOMIC DNA]</scope>
    <source>
        <tissue evidence="3">Leaf</tissue>
    </source>
</reference>
<dbReference type="EMBL" id="JARKNE010000008">
    <property type="protein sequence ID" value="KAK5813133.1"/>
    <property type="molecule type" value="Genomic_DNA"/>
</dbReference>
<comment type="caution">
    <text evidence="3">The sequence shown here is derived from an EMBL/GenBank/DDBJ whole genome shotgun (WGS) entry which is preliminary data.</text>
</comment>
<name>A0ABR0P3E4_GOSAR</name>
<protein>
    <recommendedName>
        <fullName evidence="2">RPN1 N-terminal domain-containing protein</fullName>
    </recommendedName>
</protein>
<accession>A0ABR0P3E4</accession>
<dbReference type="Pfam" id="PF17781">
    <property type="entry name" value="RPN1_RPN2_N"/>
    <property type="match status" value="1"/>
</dbReference>
<evidence type="ECO:0000256" key="1">
    <source>
        <dbReference type="SAM" id="MobiDB-lite"/>
    </source>
</evidence>
<evidence type="ECO:0000313" key="3">
    <source>
        <dbReference type="EMBL" id="KAK5813133.1"/>
    </source>
</evidence>
<organism evidence="3 4">
    <name type="scientific">Gossypium arboreum</name>
    <name type="common">Tree cotton</name>
    <name type="synonym">Gossypium nanking</name>
    <dbReference type="NCBI Taxonomy" id="29729"/>
    <lineage>
        <taxon>Eukaryota</taxon>
        <taxon>Viridiplantae</taxon>
        <taxon>Streptophyta</taxon>
        <taxon>Embryophyta</taxon>
        <taxon>Tracheophyta</taxon>
        <taxon>Spermatophyta</taxon>
        <taxon>Magnoliopsida</taxon>
        <taxon>eudicotyledons</taxon>
        <taxon>Gunneridae</taxon>
        <taxon>Pentapetalae</taxon>
        <taxon>rosids</taxon>
        <taxon>malvids</taxon>
        <taxon>Malvales</taxon>
        <taxon>Malvaceae</taxon>
        <taxon>Malvoideae</taxon>
        <taxon>Gossypium</taxon>
    </lineage>
</organism>
<sequence>MAYLENGTETIQTKPLRKDTKKKDVNKEEDLVVLVFLQSEEDLALKQQLKLYVERIYNVDLEVQKIALESMRQEVRTSISSITYVPKLLKFLRPH</sequence>
<feature type="domain" description="RPN1 N-terminal" evidence="2">
    <location>
        <begin position="49"/>
        <end position="95"/>
    </location>
</feature>
<proteinExistence type="predicted"/>
<dbReference type="Proteomes" id="UP001358586">
    <property type="component" value="Chromosome 8"/>
</dbReference>